<proteinExistence type="predicted"/>
<accession>A0A544VRJ5</accession>
<comment type="caution">
    <text evidence="1">The sequence shown here is derived from an EMBL/GenBank/DDBJ whole genome shotgun (WGS) entry which is preliminary data.</text>
</comment>
<organism evidence="1 2">
    <name type="scientific">Mycolicibacterium hodleri</name>
    <dbReference type="NCBI Taxonomy" id="49897"/>
    <lineage>
        <taxon>Bacteria</taxon>
        <taxon>Bacillati</taxon>
        <taxon>Actinomycetota</taxon>
        <taxon>Actinomycetes</taxon>
        <taxon>Mycobacteriales</taxon>
        <taxon>Mycobacteriaceae</taxon>
        <taxon>Mycolicibacterium</taxon>
    </lineage>
</organism>
<protein>
    <submittedName>
        <fullName evidence="1">Uncharacterized protein</fullName>
    </submittedName>
</protein>
<dbReference type="EMBL" id="VIFX01000066">
    <property type="protein sequence ID" value="TQR82608.1"/>
    <property type="molecule type" value="Genomic_DNA"/>
</dbReference>
<gene>
    <name evidence="1" type="ORF">D8S82_31190</name>
</gene>
<sequence>MRTATRWAGGLWVAATLVMLRSERAMHAAGGPGIIAFELAGNEARATSILESWGPKGVAAARTSLWLDFGYMSTYGVFAALLAEGADRRLARRRSGVRRFPWAQVACVAAVAADAREGVALLNILRGRDRQAHAARARRAALTKFGLLSVVLLYWASSKTRPRKEEKKSVRDSKVVAWNRTHP</sequence>
<evidence type="ECO:0000313" key="1">
    <source>
        <dbReference type="EMBL" id="TQR82608.1"/>
    </source>
</evidence>
<evidence type="ECO:0000313" key="2">
    <source>
        <dbReference type="Proteomes" id="UP000315759"/>
    </source>
</evidence>
<dbReference type="AlphaFoldDB" id="A0A544VRJ5"/>
<name>A0A544VRJ5_9MYCO</name>
<dbReference type="RefSeq" id="WP_142555807.1">
    <property type="nucleotide sequence ID" value="NZ_VIFX01000066.1"/>
</dbReference>
<dbReference type="Proteomes" id="UP000315759">
    <property type="component" value="Unassembled WGS sequence"/>
</dbReference>
<keyword evidence="2" id="KW-1185">Reference proteome</keyword>
<reference evidence="1 2" key="1">
    <citation type="submission" date="2018-10" db="EMBL/GenBank/DDBJ databases">
        <title>Draft genome of Mycobacterium hodleri strain B.</title>
        <authorList>
            <person name="Amande T.J."/>
            <person name="Mcgenity T.J."/>
        </authorList>
    </citation>
    <scope>NUCLEOTIDE SEQUENCE [LARGE SCALE GENOMIC DNA]</scope>
    <source>
        <strain evidence="1 2">B</strain>
    </source>
</reference>